<comment type="subcellular location">
    <subcellularLocation>
        <location evidence="1">Cell membrane</location>
        <topology evidence="1">Multi-pass membrane protein</topology>
    </subcellularLocation>
</comment>
<dbReference type="InterPro" id="IPR023299">
    <property type="entry name" value="ATPase_P-typ_cyto_dom_N"/>
</dbReference>
<dbReference type="PROSITE" id="PS00154">
    <property type="entry name" value="ATPASE_E1_E2"/>
    <property type="match status" value="1"/>
</dbReference>
<dbReference type="PANTHER" id="PTHR43294:SF21">
    <property type="entry name" value="CATION TRANSPORTING ATPASE"/>
    <property type="match status" value="1"/>
</dbReference>
<keyword evidence="3 7" id="KW-0812">Transmembrane</keyword>
<dbReference type="InterPro" id="IPR050510">
    <property type="entry name" value="Cation_transp_ATPase_P-type"/>
</dbReference>
<feature type="domain" description="Cation-transporting P-type ATPase N-terminal" evidence="8">
    <location>
        <begin position="2"/>
        <end position="65"/>
    </location>
</feature>
<gene>
    <name evidence="9" type="ORF">GCM10009545_33250</name>
</gene>
<dbReference type="SUPFAM" id="SSF81665">
    <property type="entry name" value="Calcium ATPase, transmembrane domain M"/>
    <property type="match status" value="1"/>
</dbReference>
<feature type="region of interest" description="Disordered" evidence="6">
    <location>
        <begin position="603"/>
        <end position="757"/>
    </location>
</feature>
<dbReference type="EMBL" id="BAAAHC010000013">
    <property type="protein sequence ID" value="GAA0528261.1"/>
    <property type="molecule type" value="Genomic_DNA"/>
</dbReference>
<feature type="region of interest" description="Disordered" evidence="6">
    <location>
        <begin position="1"/>
        <end position="32"/>
    </location>
</feature>
<dbReference type="Gene3D" id="1.20.1110.10">
    <property type="entry name" value="Calcium-transporting ATPase, transmembrane domain"/>
    <property type="match status" value="1"/>
</dbReference>
<dbReference type="Pfam" id="PF00690">
    <property type="entry name" value="Cation_ATPase_N"/>
    <property type="match status" value="1"/>
</dbReference>
<dbReference type="InterPro" id="IPR001757">
    <property type="entry name" value="P_typ_ATPase"/>
</dbReference>
<feature type="compositionally biased region" description="Polar residues" evidence="6">
    <location>
        <begin position="1"/>
        <end position="12"/>
    </location>
</feature>
<evidence type="ECO:0000313" key="10">
    <source>
        <dbReference type="Proteomes" id="UP001500220"/>
    </source>
</evidence>
<evidence type="ECO:0000256" key="5">
    <source>
        <dbReference type="ARBA" id="ARBA00023136"/>
    </source>
</evidence>
<dbReference type="SMART" id="SM00831">
    <property type="entry name" value="Cation_ATPase_N"/>
    <property type="match status" value="1"/>
</dbReference>
<dbReference type="Gene3D" id="3.40.50.1000">
    <property type="entry name" value="HAD superfamily/HAD-like"/>
    <property type="match status" value="1"/>
</dbReference>
<feature type="compositionally biased region" description="Basic residues" evidence="6">
    <location>
        <begin position="603"/>
        <end position="613"/>
    </location>
</feature>
<comment type="caution">
    <text evidence="9">The sequence shown here is derived from an EMBL/GenBank/DDBJ whole genome shotgun (WGS) entry which is preliminary data.</text>
</comment>
<dbReference type="SUPFAM" id="SSF56784">
    <property type="entry name" value="HAD-like"/>
    <property type="match status" value="1"/>
</dbReference>
<dbReference type="InterPro" id="IPR023214">
    <property type="entry name" value="HAD_sf"/>
</dbReference>
<dbReference type="Gene3D" id="3.40.1110.10">
    <property type="entry name" value="Calcium-transporting ATPase, cytoplasmic domain N"/>
    <property type="match status" value="1"/>
</dbReference>
<keyword evidence="4 7" id="KW-1133">Transmembrane helix</keyword>
<dbReference type="SUPFAM" id="SSF81660">
    <property type="entry name" value="Metal cation-transporting ATPase, ATP-binding domain N"/>
    <property type="match status" value="1"/>
</dbReference>
<dbReference type="InterPro" id="IPR023298">
    <property type="entry name" value="ATPase_P-typ_TM_dom_sf"/>
</dbReference>
<feature type="compositionally biased region" description="Low complexity" evidence="6">
    <location>
        <begin position="558"/>
        <end position="568"/>
    </location>
</feature>
<keyword evidence="2" id="KW-1003">Cell membrane</keyword>
<feature type="compositionally biased region" description="Basic and acidic residues" evidence="6">
    <location>
        <begin position="703"/>
        <end position="718"/>
    </location>
</feature>
<dbReference type="Proteomes" id="UP001500220">
    <property type="component" value="Unassembled WGS sequence"/>
</dbReference>
<reference evidence="9 10" key="1">
    <citation type="journal article" date="2019" name="Int. J. Syst. Evol. Microbiol.">
        <title>The Global Catalogue of Microorganisms (GCM) 10K type strain sequencing project: providing services to taxonomists for standard genome sequencing and annotation.</title>
        <authorList>
            <consortium name="The Broad Institute Genomics Platform"/>
            <consortium name="The Broad Institute Genome Sequencing Center for Infectious Disease"/>
            <person name="Wu L."/>
            <person name="Ma J."/>
        </authorList>
    </citation>
    <scope>NUCLEOTIDE SEQUENCE [LARGE SCALE GENOMIC DNA]</scope>
    <source>
        <strain evidence="9 10">JCM 10664</strain>
    </source>
</reference>
<evidence type="ECO:0000256" key="1">
    <source>
        <dbReference type="ARBA" id="ARBA00004651"/>
    </source>
</evidence>
<sequence length="757" mass="79770">MEQLHTDPSSGLTEEEAARRRDQVGPNMLPTPGSVGPVGRLLRQLRSPLVSVLLVAGAVTLAVGEGVDASVIFGVVVVNMVIGFVQESKAESALEALRTMVRTEARVVRGGQKRTVSAEDLATPLTRKIAWFSKVLTVVILALALVAFGTGVVRGQDWAEMFTAAVALAVGAIPEGLPAAVTITLAIGVVRMARRRAVIRHLPAVETLGSTTVIGTDKTGTLTENQMTVRSVWTPDGRFEVTGSGCALQGATLGPTGSAALRWCLLAGAACNDAALVDRDGRPAVVGDPTEGALLVVARKAEGIVPADIAETLPRVMRPVRDDEPFEAASLDALVLTGLHVMFDPPRPDAAEAVRACREAGIQVKMITGDHVATAVEIAARLGLLEDRRPGDALTGADLAALPQEEWPEAASHASVFARVSPEQKLRLVEAFQSRGDVVAMTGDGVNDAPALRRADIGVAMGRSGTEAAKESADMVLTDDDFATIEAAVEEGRGVFDNLTKFIVWTLPTNLGEGLVILAAIVLGSTLPILHADPVDQHDHRRRARTHADLRAQGGGQHATATPRPARTAAHRCPRAAHPAGLGAAGRWRVVAVQLGTGSRCRPCRGTHRRGQPLRRDRAGVPVQLPVPDPADVAPRTVQQPVAAHQRGHPGGRAARDHLPAGLQRAVPHRADRRRRVAADRGDLGPGLPGHRPRQAPASSARPPEDAHTSPGWQREEGSGCLTPVVRKRRERPAPTGAAGCHAGFTSANSGDSRRSW</sequence>
<dbReference type="InterPro" id="IPR018303">
    <property type="entry name" value="ATPase_P-typ_P_site"/>
</dbReference>
<feature type="region of interest" description="Disordered" evidence="6">
    <location>
        <begin position="536"/>
        <end position="570"/>
    </location>
</feature>
<dbReference type="Pfam" id="PF00702">
    <property type="entry name" value="Hydrolase"/>
    <property type="match status" value="1"/>
</dbReference>
<feature type="compositionally biased region" description="Basic residues" evidence="6">
    <location>
        <begin position="667"/>
        <end position="676"/>
    </location>
</feature>
<protein>
    <recommendedName>
        <fullName evidence="8">Cation-transporting P-type ATPase N-terminal domain-containing protein</fullName>
    </recommendedName>
</protein>
<feature type="transmembrane region" description="Helical" evidence="7">
    <location>
        <begin position="165"/>
        <end position="190"/>
    </location>
</feature>
<keyword evidence="10" id="KW-1185">Reference proteome</keyword>
<evidence type="ECO:0000256" key="4">
    <source>
        <dbReference type="ARBA" id="ARBA00022989"/>
    </source>
</evidence>
<dbReference type="NCBIfam" id="TIGR01494">
    <property type="entry name" value="ATPase_P-type"/>
    <property type="match status" value="2"/>
</dbReference>
<dbReference type="PANTHER" id="PTHR43294">
    <property type="entry name" value="SODIUM/POTASSIUM-TRANSPORTING ATPASE SUBUNIT ALPHA"/>
    <property type="match status" value="1"/>
</dbReference>
<proteinExistence type="predicted"/>
<organism evidence="9 10">
    <name type="scientific">Saccharopolyspora thermophila</name>
    <dbReference type="NCBI Taxonomy" id="89367"/>
    <lineage>
        <taxon>Bacteria</taxon>
        <taxon>Bacillati</taxon>
        <taxon>Actinomycetota</taxon>
        <taxon>Actinomycetes</taxon>
        <taxon>Pseudonocardiales</taxon>
        <taxon>Pseudonocardiaceae</taxon>
        <taxon>Saccharopolyspora</taxon>
    </lineage>
</organism>
<dbReference type="PRINTS" id="PR00120">
    <property type="entry name" value="HATPASE"/>
</dbReference>
<evidence type="ECO:0000259" key="8">
    <source>
        <dbReference type="SMART" id="SM00831"/>
    </source>
</evidence>
<keyword evidence="5 7" id="KW-0472">Membrane</keyword>
<dbReference type="InterPro" id="IPR036412">
    <property type="entry name" value="HAD-like_sf"/>
</dbReference>
<evidence type="ECO:0000256" key="6">
    <source>
        <dbReference type="SAM" id="MobiDB-lite"/>
    </source>
</evidence>
<evidence type="ECO:0000256" key="2">
    <source>
        <dbReference type="ARBA" id="ARBA00022475"/>
    </source>
</evidence>
<evidence type="ECO:0000313" key="9">
    <source>
        <dbReference type="EMBL" id="GAA0528261.1"/>
    </source>
</evidence>
<dbReference type="PRINTS" id="PR00119">
    <property type="entry name" value="CATATPASE"/>
</dbReference>
<evidence type="ECO:0000256" key="7">
    <source>
        <dbReference type="SAM" id="Phobius"/>
    </source>
</evidence>
<name>A0ABN1CWW2_9PSEU</name>
<feature type="transmembrane region" description="Helical" evidence="7">
    <location>
        <begin position="135"/>
        <end position="153"/>
    </location>
</feature>
<dbReference type="SFLD" id="SFLDS00003">
    <property type="entry name" value="Haloacid_Dehalogenase"/>
    <property type="match status" value="1"/>
</dbReference>
<accession>A0ABN1CWW2</accession>
<evidence type="ECO:0000256" key="3">
    <source>
        <dbReference type="ARBA" id="ARBA00022692"/>
    </source>
</evidence>
<dbReference type="InterPro" id="IPR004014">
    <property type="entry name" value="ATPase_P-typ_cation-transptr_N"/>
</dbReference>